<proteinExistence type="predicted"/>
<evidence type="ECO:0000313" key="1">
    <source>
        <dbReference type="EMBL" id="QIO04938.1"/>
    </source>
</evidence>
<reference evidence="1 2" key="1">
    <citation type="submission" date="2020-03" db="EMBL/GenBank/DDBJ databases">
        <authorList>
            <person name="Zhu W."/>
        </authorList>
    </citation>
    <scope>NUCLEOTIDE SEQUENCE [LARGE SCALE GENOMIC DNA]</scope>
    <source>
        <strain evidence="1 2">323-1</strain>
    </source>
</reference>
<evidence type="ECO:0000313" key="2">
    <source>
        <dbReference type="Proteomes" id="UP000502297"/>
    </source>
</evidence>
<dbReference type="AlphaFoldDB" id="A0A6G8RT19"/>
<gene>
    <name evidence="1" type="ORF">G8E00_02615</name>
</gene>
<protein>
    <submittedName>
        <fullName evidence="1">Uncharacterized protein</fullName>
    </submittedName>
</protein>
<dbReference type="Proteomes" id="UP000502297">
    <property type="component" value="Chromosome"/>
</dbReference>
<dbReference type="EMBL" id="CP049801">
    <property type="protein sequence ID" value="QIO04938.1"/>
    <property type="molecule type" value="Genomic_DNA"/>
</dbReference>
<dbReference type="RefSeq" id="WP_166221790.1">
    <property type="nucleotide sequence ID" value="NZ_CP049801.1"/>
</dbReference>
<accession>A0A6G8RT19</accession>
<name>A0A6G8RT19_9GAMM</name>
<organism evidence="1 2">
    <name type="scientific">Acinetobacter shaoyimingii</name>
    <dbReference type="NCBI Taxonomy" id="2715164"/>
    <lineage>
        <taxon>Bacteria</taxon>
        <taxon>Pseudomonadati</taxon>
        <taxon>Pseudomonadota</taxon>
        <taxon>Gammaproteobacteria</taxon>
        <taxon>Moraxellales</taxon>
        <taxon>Moraxellaceae</taxon>
        <taxon>Acinetobacter</taxon>
    </lineage>
</organism>
<sequence length="253" mass="28942">MWKIIRVAVLLMILIVVAANAWRDKNQDWSKPVIVLLHPINSDHQASTQKYIDELSVDDFSDANKFLMEQSKQYRDQPVSVYIQLGRELLKAPPKVPENGNFLDNMLWSLKFKWYAWRQHERADGSPTVTLYLNYYDMNTTTVLKHSTALEIGKVGSVNLFAASEQDDQNNIILTHELLHAFGAKDKYDYLTGQPRYPLGYANPNQKPLYPQTQAELMAGHIAISAMENVMPNYLGQVIVNQTTASEIGWTKR</sequence>
<keyword evidence="2" id="KW-1185">Reference proteome</keyword>
<dbReference type="KEGG" id="asha:G8E00_02615"/>